<accession>A0A2X0NYT9</accession>
<evidence type="ECO:0000256" key="1">
    <source>
        <dbReference type="SAM" id="MobiDB-lite"/>
    </source>
</evidence>
<dbReference type="EMBL" id="FQNC01000018">
    <property type="protein sequence ID" value="SGY20585.1"/>
    <property type="molecule type" value="Genomic_DNA"/>
</dbReference>
<sequence>MHLGFNALLDNGKANSATFKTTMTSSPFVVLVASLAEPLSPEADSSIEVEEAAPGAGGAAMRAKGPASPKARVRSPTRCSSLHGKGMLRRVDMVVSIGVWGEERPKEVEARVPSLSQVA</sequence>
<organism evidence="2 3">
    <name type="scientific">Microbotryum silenes-dioicae</name>
    <dbReference type="NCBI Taxonomy" id="796604"/>
    <lineage>
        <taxon>Eukaryota</taxon>
        <taxon>Fungi</taxon>
        <taxon>Dikarya</taxon>
        <taxon>Basidiomycota</taxon>
        <taxon>Pucciniomycotina</taxon>
        <taxon>Microbotryomycetes</taxon>
        <taxon>Microbotryales</taxon>
        <taxon>Microbotryaceae</taxon>
        <taxon>Microbotryum</taxon>
    </lineage>
</organism>
<protein>
    <submittedName>
        <fullName evidence="2">BQ5605_C016g08100 protein</fullName>
    </submittedName>
</protein>
<dbReference type="Proteomes" id="UP000249464">
    <property type="component" value="Unassembled WGS sequence"/>
</dbReference>
<feature type="region of interest" description="Disordered" evidence="1">
    <location>
        <begin position="43"/>
        <end position="82"/>
    </location>
</feature>
<dbReference type="AlphaFoldDB" id="A0A2X0NYT9"/>
<evidence type="ECO:0000313" key="3">
    <source>
        <dbReference type="Proteomes" id="UP000249464"/>
    </source>
</evidence>
<proteinExistence type="predicted"/>
<name>A0A2X0NYT9_9BASI</name>
<reference evidence="2 3" key="1">
    <citation type="submission" date="2016-11" db="EMBL/GenBank/DDBJ databases">
        <authorList>
            <person name="Jaros S."/>
            <person name="Januszkiewicz K."/>
            <person name="Wedrychowicz H."/>
        </authorList>
    </citation>
    <scope>NUCLEOTIDE SEQUENCE [LARGE SCALE GENOMIC DNA]</scope>
</reference>
<evidence type="ECO:0000313" key="2">
    <source>
        <dbReference type="EMBL" id="SGY20585.1"/>
    </source>
</evidence>
<gene>
    <name evidence="2" type="primary">BQ5605_C016g08100</name>
    <name evidence="2" type="ORF">BQ5605_C016G08100</name>
</gene>
<keyword evidence="3" id="KW-1185">Reference proteome</keyword>